<keyword evidence="2" id="KW-0479">Metal-binding</keyword>
<dbReference type="CDD" id="cd03028">
    <property type="entry name" value="GRX_PICOT_like"/>
    <property type="match status" value="1"/>
</dbReference>
<evidence type="ECO:0000259" key="6">
    <source>
        <dbReference type="Pfam" id="PF00462"/>
    </source>
</evidence>
<evidence type="ECO:0000256" key="5">
    <source>
        <dbReference type="ARBA" id="ARBA00023284"/>
    </source>
</evidence>
<feature type="domain" description="Glutaredoxin" evidence="6">
    <location>
        <begin position="79"/>
        <end position="143"/>
    </location>
</feature>
<dbReference type="SUPFAM" id="SSF52833">
    <property type="entry name" value="Thioredoxin-like"/>
    <property type="match status" value="1"/>
</dbReference>
<dbReference type="InterPro" id="IPR004480">
    <property type="entry name" value="Monothiol_GRX-rel"/>
</dbReference>
<gene>
    <name evidence="7" type="ORF">EGYM00163_LOCUS50658</name>
</gene>
<dbReference type="GO" id="GO:0046872">
    <property type="term" value="F:metal ion binding"/>
    <property type="evidence" value="ECO:0007669"/>
    <property type="project" value="UniProtKB-KW"/>
</dbReference>
<dbReference type="Pfam" id="PF00462">
    <property type="entry name" value="Glutaredoxin"/>
    <property type="match status" value="1"/>
</dbReference>
<name>A0A7S4GKA0_9EUGL</name>
<dbReference type="InterPro" id="IPR033658">
    <property type="entry name" value="GRX_PICOT-like"/>
</dbReference>
<dbReference type="InterPro" id="IPR036249">
    <property type="entry name" value="Thioredoxin-like_sf"/>
</dbReference>
<keyword evidence="5" id="KW-0676">Redox-active center</keyword>
<dbReference type="GO" id="GO:0005739">
    <property type="term" value="C:mitochondrion"/>
    <property type="evidence" value="ECO:0007669"/>
    <property type="project" value="UniProtKB-ARBA"/>
</dbReference>
<evidence type="ECO:0000256" key="1">
    <source>
        <dbReference type="ARBA" id="ARBA00022714"/>
    </source>
</evidence>
<dbReference type="GO" id="GO:0051537">
    <property type="term" value="F:2 iron, 2 sulfur cluster binding"/>
    <property type="evidence" value="ECO:0007669"/>
    <property type="project" value="UniProtKB-KW"/>
</dbReference>
<accession>A0A7S4GKA0</accession>
<evidence type="ECO:0000256" key="4">
    <source>
        <dbReference type="ARBA" id="ARBA00023014"/>
    </source>
</evidence>
<protein>
    <recommendedName>
        <fullName evidence="6">Glutaredoxin domain-containing protein</fullName>
    </recommendedName>
</protein>
<proteinExistence type="predicted"/>
<sequence>MRQLSRLVSLRKLAVPGVVGRSVPVGSIPFPPYPTHLRQYSTPADGSHSDFAPKAREPTEQDLELAIEEMNKDIKENRVVLFMKGEPKNPQCGFSAKVVQILAAYGVKYVAYNVLQDPLIRAGVKKISNWPTIPQLYVDGEFVGGCDILTELHNNDELKDILKADSK</sequence>
<reference evidence="7" key="1">
    <citation type="submission" date="2021-01" db="EMBL/GenBank/DDBJ databases">
        <authorList>
            <person name="Corre E."/>
            <person name="Pelletier E."/>
            <person name="Niang G."/>
            <person name="Scheremetjew M."/>
            <person name="Finn R."/>
            <person name="Kale V."/>
            <person name="Holt S."/>
            <person name="Cochrane G."/>
            <person name="Meng A."/>
            <person name="Brown T."/>
            <person name="Cohen L."/>
        </authorList>
    </citation>
    <scope>NUCLEOTIDE SEQUENCE</scope>
    <source>
        <strain evidence="7">CCMP1594</strain>
    </source>
</reference>
<dbReference type="PANTHER" id="PTHR10293">
    <property type="entry name" value="GLUTAREDOXIN FAMILY MEMBER"/>
    <property type="match status" value="1"/>
</dbReference>
<dbReference type="PROSITE" id="PS51354">
    <property type="entry name" value="GLUTAREDOXIN_2"/>
    <property type="match status" value="1"/>
</dbReference>
<organism evidence="7">
    <name type="scientific">Eutreptiella gymnastica</name>
    <dbReference type="NCBI Taxonomy" id="73025"/>
    <lineage>
        <taxon>Eukaryota</taxon>
        <taxon>Discoba</taxon>
        <taxon>Euglenozoa</taxon>
        <taxon>Euglenida</taxon>
        <taxon>Spirocuta</taxon>
        <taxon>Euglenophyceae</taxon>
        <taxon>Eutreptiales</taxon>
        <taxon>Eutreptiaceae</taxon>
        <taxon>Eutreptiella</taxon>
    </lineage>
</organism>
<evidence type="ECO:0000256" key="3">
    <source>
        <dbReference type="ARBA" id="ARBA00023004"/>
    </source>
</evidence>
<dbReference type="InterPro" id="IPR002109">
    <property type="entry name" value="Glutaredoxin"/>
</dbReference>
<dbReference type="AlphaFoldDB" id="A0A7S4GKA0"/>
<dbReference type="PANTHER" id="PTHR10293:SF16">
    <property type="entry name" value="GLUTAREDOXIN-RELATED PROTEIN 5, MITOCHONDRIAL"/>
    <property type="match status" value="1"/>
</dbReference>
<dbReference type="EMBL" id="HBJA01147430">
    <property type="protein sequence ID" value="CAE0839286.1"/>
    <property type="molecule type" value="Transcribed_RNA"/>
</dbReference>
<keyword evidence="4" id="KW-0411">Iron-sulfur</keyword>
<keyword evidence="1" id="KW-0001">2Fe-2S</keyword>
<keyword evidence="3" id="KW-0408">Iron</keyword>
<dbReference type="NCBIfam" id="TIGR00365">
    <property type="entry name" value="Grx4 family monothiol glutaredoxin"/>
    <property type="match status" value="1"/>
</dbReference>
<evidence type="ECO:0000256" key="2">
    <source>
        <dbReference type="ARBA" id="ARBA00022723"/>
    </source>
</evidence>
<dbReference type="Gene3D" id="3.40.30.10">
    <property type="entry name" value="Glutaredoxin"/>
    <property type="match status" value="1"/>
</dbReference>
<evidence type="ECO:0000313" key="7">
    <source>
        <dbReference type="EMBL" id="CAE0839286.1"/>
    </source>
</evidence>
<dbReference type="FunFam" id="3.40.30.10:FF:000005">
    <property type="entry name" value="Glutaredoxin 5"/>
    <property type="match status" value="1"/>
</dbReference>